<evidence type="ECO:0000313" key="2">
    <source>
        <dbReference type="EMBL" id="GFT95472.1"/>
    </source>
</evidence>
<dbReference type="EMBL" id="BMAW01026082">
    <property type="protein sequence ID" value="GFT95472.1"/>
    <property type="molecule type" value="Genomic_DNA"/>
</dbReference>
<organism evidence="2 3">
    <name type="scientific">Nephila pilipes</name>
    <name type="common">Giant wood spider</name>
    <name type="synonym">Nephila maculata</name>
    <dbReference type="NCBI Taxonomy" id="299642"/>
    <lineage>
        <taxon>Eukaryota</taxon>
        <taxon>Metazoa</taxon>
        <taxon>Ecdysozoa</taxon>
        <taxon>Arthropoda</taxon>
        <taxon>Chelicerata</taxon>
        <taxon>Arachnida</taxon>
        <taxon>Araneae</taxon>
        <taxon>Araneomorphae</taxon>
        <taxon>Entelegynae</taxon>
        <taxon>Araneoidea</taxon>
        <taxon>Nephilidae</taxon>
        <taxon>Nephila</taxon>
    </lineage>
</organism>
<protein>
    <submittedName>
        <fullName evidence="2">Uncharacterized protein</fullName>
    </submittedName>
</protein>
<feature type="region of interest" description="Disordered" evidence="1">
    <location>
        <begin position="51"/>
        <end position="112"/>
    </location>
</feature>
<keyword evidence="3" id="KW-1185">Reference proteome</keyword>
<feature type="compositionally biased region" description="Low complexity" evidence="1">
    <location>
        <begin position="62"/>
        <end position="75"/>
    </location>
</feature>
<accession>A0A8X6U9N6</accession>
<dbReference type="AlphaFoldDB" id="A0A8X6U9N6"/>
<feature type="compositionally biased region" description="Basic and acidic residues" evidence="1">
    <location>
        <begin position="81"/>
        <end position="92"/>
    </location>
</feature>
<name>A0A8X6U9N6_NEPPI</name>
<comment type="caution">
    <text evidence="2">The sequence shown here is derived from an EMBL/GenBank/DDBJ whole genome shotgun (WGS) entry which is preliminary data.</text>
</comment>
<proteinExistence type="predicted"/>
<reference evidence="2" key="1">
    <citation type="submission" date="2020-08" db="EMBL/GenBank/DDBJ databases">
        <title>Multicomponent nature underlies the extraordinary mechanical properties of spider dragline silk.</title>
        <authorList>
            <person name="Kono N."/>
            <person name="Nakamura H."/>
            <person name="Mori M."/>
            <person name="Yoshida Y."/>
            <person name="Ohtoshi R."/>
            <person name="Malay A.D."/>
            <person name="Moran D.A.P."/>
            <person name="Tomita M."/>
            <person name="Numata K."/>
            <person name="Arakawa K."/>
        </authorList>
    </citation>
    <scope>NUCLEOTIDE SEQUENCE</scope>
</reference>
<evidence type="ECO:0000313" key="3">
    <source>
        <dbReference type="Proteomes" id="UP000887013"/>
    </source>
</evidence>
<sequence>MVGMGHDESPHFGCRAWSRSSSAPQQPLHVLGRLRFHDLVGEGWEVSPGSLSVSGSNGGVSTGFRRMGSGRRGFTVSSRAGTREKGFQKRTQEPFPQGRNLVSTTEADSPPAWKHVKKGRILSGLPLSVGSSGGTAHHVDIGPPATAAGAPCLSTRPGPIFRPGYLLRNRRPRGTRSRRF</sequence>
<evidence type="ECO:0000256" key="1">
    <source>
        <dbReference type="SAM" id="MobiDB-lite"/>
    </source>
</evidence>
<dbReference type="Proteomes" id="UP000887013">
    <property type="component" value="Unassembled WGS sequence"/>
</dbReference>
<gene>
    <name evidence="2" type="ORF">NPIL_484501</name>
</gene>